<dbReference type="OMA" id="ACEMERT"/>
<evidence type="ECO:0000256" key="1">
    <source>
        <dbReference type="SAM" id="Phobius"/>
    </source>
</evidence>
<evidence type="ECO:0000256" key="2">
    <source>
        <dbReference type="SAM" id="SignalP"/>
    </source>
</evidence>
<dbReference type="STRING" id="158441.A0A226EPZ3"/>
<proteinExistence type="predicted"/>
<comment type="caution">
    <text evidence="3">The sequence shown here is derived from an EMBL/GenBank/DDBJ whole genome shotgun (WGS) entry which is preliminary data.</text>
</comment>
<name>A0A226EPZ3_FOLCA</name>
<dbReference type="AlphaFoldDB" id="A0A226EPZ3"/>
<keyword evidence="4" id="KW-1185">Reference proteome</keyword>
<evidence type="ECO:0000313" key="4">
    <source>
        <dbReference type="Proteomes" id="UP000198287"/>
    </source>
</evidence>
<feature type="transmembrane region" description="Helical" evidence="1">
    <location>
        <begin position="77"/>
        <end position="98"/>
    </location>
</feature>
<dbReference type="EMBL" id="LNIX01000002">
    <property type="protein sequence ID" value="OXA59695.1"/>
    <property type="molecule type" value="Genomic_DNA"/>
</dbReference>
<evidence type="ECO:0000313" key="3">
    <source>
        <dbReference type="EMBL" id="OXA59695.1"/>
    </source>
</evidence>
<keyword evidence="1" id="KW-0472">Membrane</keyword>
<dbReference type="Proteomes" id="UP000198287">
    <property type="component" value="Unassembled WGS sequence"/>
</dbReference>
<keyword evidence="2" id="KW-0732">Signal</keyword>
<feature type="chain" id="PRO_5012195140" evidence="2">
    <location>
        <begin position="18"/>
        <end position="221"/>
    </location>
</feature>
<dbReference type="OrthoDB" id="6375725at2759"/>
<keyword evidence="1" id="KW-1133">Transmembrane helix</keyword>
<gene>
    <name evidence="3" type="ORF">Fcan01_04573</name>
</gene>
<keyword evidence="1" id="KW-0812">Transmembrane</keyword>
<reference evidence="3 4" key="1">
    <citation type="submission" date="2015-12" db="EMBL/GenBank/DDBJ databases">
        <title>The genome of Folsomia candida.</title>
        <authorList>
            <person name="Faddeeva A."/>
            <person name="Derks M.F."/>
            <person name="Anvar Y."/>
            <person name="Smit S."/>
            <person name="Van Straalen N."/>
            <person name="Roelofs D."/>
        </authorList>
    </citation>
    <scope>NUCLEOTIDE SEQUENCE [LARGE SCALE GENOMIC DNA]</scope>
    <source>
        <strain evidence="3 4">VU population</strain>
        <tissue evidence="3">Whole body</tissue>
    </source>
</reference>
<sequence length="221" mass="23420">MNKILLVTLMCVAVASAATKTKSGASKRGFGIGTHDAHPEVVHVGGHGSGGGGGGEGWGWGASTGGGHGDYPALADIVALVLNLLVLAAFGGLVYMLLSPLLSDGHGDGWGRSNSSPYFDAVKDGGLMSRVLNSIDYVDTTFAVMKIQGDGCRKRIACEMERTAGRNKIFNYATGWFRKQMRSMDFYKDAVVAADEQKDCAVQYPDCTYTLVDKVGKWATN</sequence>
<feature type="signal peptide" evidence="2">
    <location>
        <begin position="1"/>
        <end position="17"/>
    </location>
</feature>
<accession>A0A226EPZ3</accession>
<protein>
    <submittedName>
        <fullName evidence="3">Uncharacterized protein</fullName>
    </submittedName>
</protein>
<organism evidence="3 4">
    <name type="scientific">Folsomia candida</name>
    <name type="common">Springtail</name>
    <dbReference type="NCBI Taxonomy" id="158441"/>
    <lineage>
        <taxon>Eukaryota</taxon>
        <taxon>Metazoa</taxon>
        <taxon>Ecdysozoa</taxon>
        <taxon>Arthropoda</taxon>
        <taxon>Hexapoda</taxon>
        <taxon>Collembola</taxon>
        <taxon>Entomobryomorpha</taxon>
        <taxon>Isotomoidea</taxon>
        <taxon>Isotomidae</taxon>
        <taxon>Proisotominae</taxon>
        <taxon>Folsomia</taxon>
    </lineage>
</organism>